<dbReference type="EMBL" id="CBTB010000201">
    <property type="protein sequence ID" value="CDH33833.1"/>
    <property type="molecule type" value="Genomic_DNA"/>
</dbReference>
<organism evidence="1">
    <name type="scientific">Xenorhabdus bovienii str. Intermedium</name>
    <dbReference type="NCBI Taxonomy" id="1379677"/>
    <lineage>
        <taxon>Bacteria</taxon>
        <taxon>Pseudomonadati</taxon>
        <taxon>Pseudomonadota</taxon>
        <taxon>Gammaproteobacteria</taxon>
        <taxon>Enterobacterales</taxon>
        <taxon>Morganellaceae</taxon>
        <taxon>Xenorhabdus</taxon>
    </lineage>
</organism>
<gene>
    <name evidence="1" type="ORF">XBI1_280049</name>
</gene>
<name>A0A077QKV0_XENBV</name>
<protein>
    <recommendedName>
        <fullName evidence="2">N-acetyltransferase domain-containing protein</fullName>
    </recommendedName>
</protein>
<proteinExistence type="predicted"/>
<dbReference type="RefSeq" id="WP_038180731.1">
    <property type="nucleotide sequence ID" value="NZ_CAWLWA010000021.1"/>
</dbReference>
<evidence type="ECO:0008006" key="2">
    <source>
        <dbReference type="Google" id="ProtNLM"/>
    </source>
</evidence>
<dbReference type="HOGENOM" id="CLU_105453_0_0_6"/>
<accession>A0A077QKV0</accession>
<sequence>MLKRTNSFDGYIHNTIIKDRWFSHIENIDNQNKTIQKIRERKLLWDMRCHTTNRMLLKMKYKLSEPNMEYDETCAYFTLYIDIAPIGAMLFKGYTGESIAYPEVEFLITHPGIQNCAYLLMEEAVNKSYQIGCLGNLKLSIAEEELYEKVYSPMGFTQWTCNELILRPSQSNAWLFSSSHGGYRFNGSCLKT</sequence>
<reference evidence="1" key="1">
    <citation type="submission" date="2013-07" db="EMBL/GenBank/DDBJ databases">
        <title>Sub-species coevolution in mutualistic symbiosis.</title>
        <authorList>
            <person name="Murfin K."/>
            <person name="Klassen J."/>
            <person name="Lee M."/>
            <person name="Forst S."/>
            <person name="Stock P."/>
            <person name="Goodrich-Blair H."/>
        </authorList>
    </citation>
    <scope>NUCLEOTIDE SEQUENCE [LARGE SCALE GENOMIC DNA]</scope>
    <source>
        <strain evidence="1">Intermedium</strain>
    </source>
</reference>
<comment type="caution">
    <text evidence="1">The sequence shown here is derived from an EMBL/GenBank/DDBJ whole genome shotgun (WGS) entry which is preliminary data.</text>
</comment>
<dbReference type="Proteomes" id="UP000028480">
    <property type="component" value="Unassembled WGS sequence"/>
</dbReference>
<evidence type="ECO:0000313" key="1">
    <source>
        <dbReference type="EMBL" id="CDH33833.1"/>
    </source>
</evidence>
<dbReference type="AlphaFoldDB" id="A0A077QKV0"/>